<organism evidence="6 7">
    <name type="scientific">Digitaria exilis</name>
    <dbReference type="NCBI Taxonomy" id="1010633"/>
    <lineage>
        <taxon>Eukaryota</taxon>
        <taxon>Viridiplantae</taxon>
        <taxon>Streptophyta</taxon>
        <taxon>Embryophyta</taxon>
        <taxon>Tracheophyta</taxon>
        <taxon>Spermatophyta</taxon>
        <taxon>Magnoliopsida</taxon>
        <taxon>Liliopsida</taxon>
        <taxon>Poales</taxon>
        <taxon>Poaceae</taxon>
        <taxon>PACMAD clade</taxon>
        <taxon>Panicoideae</taxon>
        <taxon>Panicodae</taxon>
        <taxon>Paniceae</taxon>
        <taxon>Anthephorinae</taxon>
        <taxon>Digitaria</taxon>
    </lineage>
</organism>
<dbReference type="InterPro" id="IPR058922">
    <property type="entry name" value="WHD_DRP"/>
</dbReference>
<evidence type="ECO:0000256" key="2">
    <source>
        <dbReference type="ARBA" id="ARBA00022821"/>
    </source>
</evidence>
<evidence type="ECO:0000256" key="3">
    <source>
        <dbReference type="SAM" id="MobiDB-lite"/>
    </source>
</evidence>
<dbReference type="EMBL" id="JACEFO010002216">
    <property type="protein sequence ID" value="KAF8672853.1"/>
    <property type="molecule type" value="Genomic_DNA"/>
</dbReference>
<dbReference type="Proteomes" id="UP000636709">
    <property type="component" value="Unassembled WGS sequence"/>
</dbReference>
<evidence type="ECO:0000313" key="6">
    <source>
        <dbReference type="EMBL" id="KAF8672853.1"/>
    </source>
</evidence>
<dbReference type="OrthoDB" id="591416at2759"/>
<dbReference type="Gene3D" id="3.80.10.10">
    <property type="entry name" value="Ribonuclease Inhibitor"/>
    <property type="match status" value="1"/>
</dbReference>
<dbReference type="InterPro" id="IPR044974">
    <property type="entry name" value="Disease_R_plants"/>
</dbReference>
<keyword evidence="7" id="KW-1185">Reference proteome</keyword>
<feature type="region of interest" description="Disordered" evidence="3">
    <location>
        <begin position="293"/>
        <end position="313"/>
    </location>
</feature>
<comment type="caution">
    <text evidence="6">The sequence shown here is derived from an EMBL/GenBank/DDBJ whole genome shotgun (WGS) entry which is preliminary data.</text>
</comment>
<dbReference type="InterPro" id="IPR055414">
    <property type="entry name" value="LRR_R13L4/SHOC2-like"/>
</dbReference>
<proteinExistence type="predicted"/>
<accession>A0A835B095</accession>
<dbReference type="Pfam" id="PF23598">
    <property type="entry name" value="LRR_14"/>
    <property type="match status" value="1"/>
</dbReference>
<evidence type="ECO:0000313" key="7">
    <source>
        <dbReference type="Proteomes" id="UP000636709"/>
    </source>
</evidence>
<feature type="compositionally biased region" description="Basic and acidic residues" evidence="3">
    <location>
        <begin position="295"/>
        <end position="305"/>
    </location>
</feature>
<feature type="domain" description="Disease resistance protein winged helix" evidence="4">
    <location>
        <begin position="165"/>
        <end position="234"/>
    </location>
</feature>
<dbReference type="SUPFAM" id="SSF52540">
    <property type="entry name" value="P-loop containing nucleoside triphosphate hydrolases"/>
    <property type="match status" value="1"/>
</dbReference>
<feature type="domain" description="Disease resistance R13L4/SHOC-2-like LRR" evidence="5">
    <location>
        <begin position="450"/>
        <end position="729"/>
    </location>
</feature>
<dbReference type="PANTHER" id="PTHR23155">
    <property type="entry name" value="DISEASE RESISTANCE PROTEIN RP"/>
    <property type="match status" value="1"/>
</dbReference>
<evidence type="ECO:0000256" key="1">
    <source>
        <dbReference type="ARBA" id="ARBA00022737"/>
    </source>
</evidence>
<dbReference type="InterPro" id="IPR036388">
    <property type="entry name" value="WH-like_DNA-bd_sf"/>
</dbReference>
<dbReference type="Gene3D" id="1.10.10.10">
    <property type="entry name" value="Winged helix-like DNA-binding domain superfamily/Winged helix DNA-binding domain"/>
    <property type="match status" value="1"/>
</dbReference>
<evidence type="ECO:0000259" key="5">
    <source>
        <dbReference type="Pfam" id="PF23598"/>
    </source>
</evidence>
<name>A0A835B095_9POAL</name>
<dbReference type="GO" id="GO:0042742">
    <property type="term" value="P:defense response to bacterium"/>
    <property type="evidence" value="ECO:0007669"/>
    <property type="project" value="UniProtKB-ARBA"/>
</dbReference>
<dbReference type="AlphaFoldDB" id="A0A835B095"/>
<keyword evidence="1" id="KW-0677">Repeat</keyword>
<dbReference type="GO" id="GO:0002758">
    <property type="term" value="P:innate immune response-activating signaling pathway"/>
    <property type="evidence" value="ECO:0007669"/>
    <property type="project" value="UniProtKB-ARBA"/>
</dbReference>
<dbReference type="PANTHER" id="PTHR23155:SF1052">
    <property type="entry name" value="DISEASE RESISTANCE PROTEIN RPM1"/>
    <property type="match status" value="1"/>
</dbReference>
<dbReference type="InterPro" id="IPR027417">
    <property type="entry name" value="P-loop_NTPase"/>
</dbReference>
<dbReference type="InterPro" id="IPR032675">
    <property type="entry name" value="LRR_dom_sf"/>
</dbReference>
<sequence length="789" mass="89427">MGMSRPSSFVLDALPNNDVGSRVVIINTLEDNGVALAVLSPSWLRVHRLEKDDSRSMFLRNACGNEQDHKNKHCGSTKWSKDQYNRDIDAAVNDMWDITKGLHLAILLLGRLLRRKEFPIQWTDVLMHLKNMNKRTSRLEGILALSFDDLPHYLKSCFLHFAMMPENSIQIARRLVRLWAAEGFLKPNKGESMEDIGDRYLKELVSRGMVRLVGNPSKGDISPLVTVHRRLHAMARFEAQEATFLDVYDKAHVPSTTSIRHLFLQNFRDAYVHHMGTSFPNLRSFVCEFADGDEGENKQNDEEPQHGAGGGINNNQSNHHKCLCLPWTSSGGINSDQCNHNHCFSFPWRSKGGINSDQCNNNHCLSLPRRSNGGINSDQRNHNHCLSLPWRSNGGINSDQCNHNHCLSIPWRSNGGINSDKHNHSHCHSLPRRSNGGINNDEHKHNHFLSILRRSKLIRVIDLKGLQVTKVPPDFGNFIHLRYLAIRSRGLKELPITIANLINLQTLDIRGCKVKKLTQKFWMISTLQYILADNLLLPKSVGKLKNMQGLIGMNCVHQWRNNITPLDNMVNLRHLHIFGLTPDHFRVLSEALVKLESLEYLNLGGSREASIPLILFTGFLLRRLQSLKLCGRIDMTGDKEDKRCTLPNLTRLELVDSMVNQGFINKIGKLPCLTELVLSEGSYGDAALSFSGGEFANLTNLILRGLSQVSEWNIRAKSSLPRVQQITVSGCTKMKLKIEGQHEALKKIVWEFTVIDMPDNWPWVEGSTGLDERLKRVIVRRKGPKRRGS</sequence>
<gene>
    <name evidence="6" type="ORF">HU200_049190</name>
</gene>
<dbReference type="FunFam" id="1.10.10.10:FF:000322">
    <property type="entry name" value="Probable disease resistance protein At1g63360"/>
    <property type="match status" value="1"/>
</dbReference>
<reference evidence="6" key="1">
    <citation type="submission" date="2020-07" db="EMBL/GenBank/DDBJ databases">
        <title>Genome sequence and genetic diversity analysis of an under-domesticated orphan crop, white fonio (Digitaria exilis).</title>
        <authorList>
            <person name="Bennetzen J.L."/>
            <person name="Chen S."/>
            <person name="Ma X."/>
            <person name="Wang X."/>
            <person name="Yssel A.E.J."/>
            <person name="Chaluvadi S.R."/>
            <person name="Johnson M."/>
            <person name="Gangashetty P."/>
            <person name="Hamidou F."/>
            <person name="Sanogo M.D."/>
            <person name="Zwaenepoel A."/>
            <person name="Wallace J."/>
            <person name="Van De Peer Y."/>
            <person name="Van Deynze A."/>
        </authorList>
    </citation>
    <scope>NUCLEOTIDE SEQUENCE</scope>
    <source>
        <tissue evidence="6">Leaves</tissue>
    </source>
</reference>
<dbReference type="Pfam" id="PF23559">
    <property type="entry name" value="WHD_DRP"/>
    <property type="match status" value="1"/>
</dbReference>
<dbReference type="SUPFAM" id="SSF52058">
    <property type="entry name" value="L domain-like"/>
    <property type="match status" value="1"/>
</dbReference>
<protein>
    <submittedName>
        <fullName evidence="6">Uncharacterized protein</fullName>
    </submittedName>
</protein>
<dbReference type="GO" id="GO:0009626">
    <property type="term" value="P:plant-type hypersensitive response"/>
    <property type="evidence" value="ECO:0007669"/>
    <property type="project" value="UniProtKB-ARBA"/>
</dbReference>
<keyword evidence="2" id="KW-0611">Plant defense</keyword>
<evidence type="ECO:0000259" key="4">
    <source>
        <dbReference type="Pfam" id="PF23559"/>
    </source>
</evidence>